<keyword evidence="3" id="KW-1185">Reference proteome</keyword>
<feature type="compositionally biased region" description="Basic and acidic residues" evidence="1">
    <location>
        <begin position="23"/>
        <end position="35"/>
    </location>
</feature>
<name>A0A3E1YHH9_9BACT</name>
<comment type="caution">
    <text evidence="2">The sequence shown here is derived from an EMBL/GenBank/DDBJ whole genome shotgun (WGS) entry which is preliminary data.</text>
</comment>
<feature type="region of interest" description="Disordered" evidence="1">
    <location>
        <begin position="1"/>
        <end position="60"/>
    </location>
</feature>
<dbReference type="Proteomes" id="UP000260644">
    <property type="component" value="Unassembled WGS sequence"/>
</dbReference>
<proteinExistence type="predicted"/>
<dbReference type="OrthoDB" id="679969at2"/>
<sequence length="60" mass="6942">MKGTRNENTKQSKQQAFSNLPRPEIRDTLDSRKNLEQSYHGGTSTHHVKNVKSLKHKTPR</sequence>
<feature type="compositionally biased region" description="Basic residues" evidence="1">
    <location>
        <begin position="46"/>
        <end position="60"/>
    </location>
</feature>
<feature type="compositionally biased region" description="Basic and acidic residues" evidence="1">
    <location>
        <begin position="1"/>
        <end position="10"/>
    </location>
</feature>
<accession>A0A3E1YHH9</accession>
<protein>
    <submittedName>
        <fullName evidence="2">Uncharacterized protein</fullName>
    </submittedName>
</protein>
<dbReference type="RefSeq" id="WP_116974035.1">
    <property type="nucleotide sequence ID" value="NZ_QPMM01000001.1"/>
</dbReference>
<gene>
    <name evidence="2" type="ORF">DVR12_03380</name>
</gene>
<evidence type="ECO:0000313" key="2">
    <source>
        <dbReference type="EMBL" id="RFS26841.1"/>
    </source>
</evidence>
<dbReference type="AlphaFoldDB" id="A0A3E1YHH9"/>
<evidence type="ECO:0000313" key="3">
    <source>
        <dbReference type="Proteomes" id="UP000260644"/>
    </source>
</evidence>
<reference evidence="2 3" key="1">
    <citation type="submission" date="2018-07" db="EMBL/GenBank/DDBJ databases">
        <title>Chitinophaga K2CV101002-2 sp. nov., isolated from a monsoon evergreen broad-leaved forest soil.</title>
        <authorList>
            <person name="Lv Y."/>
        </authorList>
    </citation>
    <scope>NUCLEOTIDE SEQUENCE [LARGE SCALE GENOMIC DNA]</scope>
    <source>
        <strain evidence="2 3">GDMCC 1.1288</strain>
    </source>
</reference>
<dbReference type="EMBL" id="QPMM01000001">
    <property type="protein sequence ID" value="RFS26841.1"/>
    <property type="molecule type" value="Genomic_DNA"/>
</dbReference>
<organism evidence="2 3">
    <name type="scientific">Chitinophaga silvatica</name>
    <dbReference type="NCBI Taxonomy" id="2282649"/>
    <lineage>
        <taxon>Bacteria</taxon>
        <taxon>Pseudomonadati</taxon>
        <taxon>Bacteroidota</taxon>
        <taxon>Chitinophagia</taxon>
        <taxon>Chitinophagales</taxon>
        <taxon>Chitinophagaceae</taxon>
        <taxon>Chitinophaga</taxon>
    </lineage>
</organism>
<evidence type="ECO:0000256" key="1">
    <source>
        <dbReference type="SAM" id="MobiDB-lite"/>
    </source>
</evidence>
<feature type="compositionally biased region" description="Polar residues" evidence="1">
    <location>
        <begin position="36"/>
        <end position="45"/>
    </location>
</feature>